<evidence type="ECO:0000256" key="2">
    <source>
        <dbReference type="RuleBase" id="RU363116"/>
    </source>
</evidence>
<comment type="caution">
    <text evidence="3">The sequence shown here is derived from an EMBL/GenBank/DDBJ whole genome shotgun (WGS) entry which is preliminary data.</text>
</comment>
<evidence type="ECO:0000313" key="4">
    <source>
        <dbReference type="Proteomes" id="UP000692954"/>
    </source>
</evidence>
<evidence type="ECO:0000313" key="3">
    <source>
        <dbReference type="EMBL" id="CAD8084921.1"/>
    </source>
</evidence>
<dbReference type="GO" id="GO:0017128">
    <property type="term" value="F:phospholipid scramblase activity"/>
    <property type="evidence" value="ECO:0007669"/>
    <property type="project" value="InterPro"/>
</dbReference>
<proteinExistence type="inferred from homology"/>
<dbReference type="EMBL" id="CAJJDN010000047">
    <property type="protein sequence ID" value="CAD8084921.1"/>
    <property type="molecule type" value="Genomic_DNA"/>
</dbReference>
<dbReference type="GO" id="GO:0005886">
    <property type="term" value="C:plasma membrane"/>
    <property type="evidence" value="ECO:0007669"/>
    <property type="project" value="TreeGrafter"/>
</dbReference>
<dbReference type="PANTHER" id="PTHR23248:SF9">
    <property type="entry name" value="PHOSPHOLIPID SCRAMBLASE"/>
    <property type="match status" value="1"/>
</dbReference>
<accession>A0A8S1N473</accession>
<sequence>MNSKKNTQNDYNLSIESNIQINIDSVECDAFSKTDYIYIAQRFEIFTASSQCENQNFYFIYAMDNFNTEFEQKKSRPHFKVNSETECYERISLPSSCRSFNMEVKQNLSSTNQKLIFTINRDYKCTWLCLNRPYVKTVGSQGNELGYVRFPLFSILKTVEIFDANNNLLFYIKGIWNQFQTYCYLPCGFCQTISFDILNKFNKKIAEIKKISQKKGCCYECMLNVESEYVVQFPKLSSFEEKALLLTGIFFLDQSFYEEKYSDMCCLCMQRCCCSQCIE</sequence>
<comment type="similarity">
    <text evidence="1 2">Belongs to the phospholipid scramblase family.</text>
</comment>
<dbReference type="AlphaFoldDB" id="A0A8S1N473"/>
<protein>
    <recommendedName>
        <fullName evidence="2">Phospholipid scramblase</fullName>
    </recommendedName>
</protein>
<dbReference type="OrthoDB" id="191150at2759"/>
<name>A0A8S1N473_9CILI</name>
<reference evidence="3" key="1">
    <citation type="submission" date="2021-01" db="EMBL/GenBank/DDBJ databases">
        <authorList>
            <consortium name="Genoscope - CEA"/>
            <person name="William W."/>
        </authorList>
    </citation>
    <scope>NUCLEOTIDE SEQUENCE</scope>
</reference>
<organism evidence="3 4">
    <name type="scientific">Paramecium sonneborni</name>
    <dbReference type="NCBI Taxonomy" id="65129"/>
    <lineage>
        <taxon>Eukaryota</taxon>
        <taxon>Sar</taxon>
        <taxon>Alveolata</taxon>
        <taxon>Ciliophora</taxon>
        <taxon>Intramacronucleata</taxon>
        <taxon>Oligohymenophorea</taxon>
        <taxon>Peniculida</taxon>
        <taxon>Parameciidae</taxon>
        <taxon>Paramecium</taxon>
    </lineage>
</organism>
<dbReference type="PANTHER" id="PTHR23248">
    <property type="entry name" value="PHOSPHOLIPID SCRAMBLASE-RELATED"/>
    <property type="match status" value="1"/>
</dbReference>
<dbReference type="Proteomes" id="UP000692954">
    <property type="component" value="Unassembled WGS sequence"/>
</dbReference>
<gene>
    <name evidence="3" type="ORF">PSON_ATCC_30995.1.T0470249</name>
</gene>
<dbReference type="InterPro" id="IPR005552">
    <property type="entry name" value="Scramblase"/>
</dbReference>
<keyword evidence="4" id="KW-1185">Reference proteome</keyword>
<evidence type="ECO:0000256" key="1">
    <source>
        <dbReference type="ARBA" id="ARBA00005350"/>
    </source>
</evidence>
<dbReference type="Pfam" id="PF03803">
    <property type="entry name" value="Scramblase"/>
    <property type="match status" value="1"/>
</dbReference>